<proteinExistence type="predicted"/>
<gene>
    <name evidence="4" type="ORF">M0813_13367</name>
</gene>
<dbReference type="Gene3D" id="3.30.710.10">
    <property type="entry name" value="Potassium Channel Kv1.1, Chain A"/>
    <property type="match status" value="1"/>
</dbReference>
<comment type="caution">
    <text evidence="4">The sequence shown here is derived from an EMBL/GenBank/DDBJ whole genome shotgun (WGS) entry which is preliminary data.</text>
</comment>
<evidence type="ECO:0000259" key="3">
    <source>
        <dbReference type="PROSITE" id="PS50097"/>
    </source>
</evidence>
<organism evidence="4 5">
    <name type="scientific">Anaeramoeba flamelloides</name>
    <dbReference type="NCBI Taxonomy" id="1746091"/>
    <lineage>
        <taxon>Eukaryota</taxon>
        <taxon>Metamonada</taxon>
        <taxon>Anaeramoebidae</taxon>
        <taxon>Anaeramoeba</taxon>
    </lineage>
</organism>
<dbReference type="InterPro" id="IPR011333">
    <property type="entry name" value="SKP1/BTB/POZ_sf"/>
</dbReference>
<dbReference type="InterPro" id="IPR000210">
    <property type="entry name" value="BTB/POZ_dom"/>
</dbReference>
<dbReference type="Pfam" id="PF00415">
    <property type="entry name" value="RCC1"/>
    <property type="match status" value="2"/>
</dbReference>
<dbReference type="Gene3D" id="2.130.10.30">
    <property type="entry name" value="Regulator of chromosome condensation 1/beta-lactamase-inhibitor protein II"/>
    <property type="match status" value="1"/>
</dbReference>
<dbReference type="PANTHER" id="PTHR45982">
    <property type="entry name" value="REGULATOR OF CHROMOSOME CONDENSATION"/>
    <property type="match status" value="1"/>
</dbReference>
<dbReference type="SUPFAM" id="SSF54695">
    <property type="entry name" value="POZ domain"/>
    <property type="match status" value="1"/>
</dbReference>
<dbReference type="InterPro" id="IPR009091">
    <property type="entry name" value="RCC1/BLIP-II"/>
</dbReference>
<keyword evidence="5" id="KW-1185">Reference proteome</keyword>
<feature type="domain" description="BTB" evidence="3">
    <location>
        <begin position="498"/>
        <end position="555"/>
    </location>
</feature>
<feature type="repeat" description="RCC1" evidence="1">
    <location>
        <begin position="99"/>
        <end position="152"/>
    </location>
</feature>
<dbReference type="EMBL" id="JAOAOG010000029">
    <property type="protein sequence ID" value="KAJ6253492.1"/>
    <property type="molecule type" value="Genomic_DNA"/>
</dbReference>
<name>A0ABQ8Z9D5_9EUKA</name>
<sequence length="593" mass="67545">MQSKVWACGSISESVFETKQGQLNLQNFNLTKIHGEIMGMSGSNSEICYFTRDNKFHCYPLQNNNNRKYDGFLFEDPDQDPISHVTSGFYQHCILTKSGRVFGWGEGSSNSLGGTFGSHWNKPKEILFFSNNNLKVIDASGAEFQTILLCDNGKLFGFGSNSYDQLGPNQGTIVDSNYSQNLKKDVGDTPTFLSDNVIMIGHGQTSRHHIYMTSDYTVWAMGDNSTGQLGIGVEISRSPSQKIKGLFNNKNIKQIVNGFDFSVILMNEEENCDIYSCGFTSAGQTSKTNLFKKLTFFNGKRIKQIYCGCYHTLAISEENKIYSIGKIGRGTCDPIHLDIPNLKEHENLVVASGVYFGLCYTTQSESLIQDFQNFLESEAFSDITISNCKTHKSILKFRLNADIDKISKILNNYTQKEVETILKWVYCDLIDNKQLLEKVLQDKFGIGNYKQKKLKNDLLQLYKNEESKDFNLLVLNDEDEDEEEEDEEEEGEEDQNFEEIPVHKFILLVRSGLFREMFQNVTQEINDVKDYSGKTIESIEVFIKYLYTDSISLTADDDPELIFEELSDAKEYYQLNPNSSIDQELIKIKKSLK</sequence>
<dbReference type="InterPro" id="IPR051553">
    <property type="entry name" value="Ran_GTPase-activating"/>
</dbReference>
<feature type="repeat" description="RCC1" evidence="1">
    <location>
        <begin position="216"/>
        <end position="268"/>
    </location>
</feature>
<accession>A0ABQ8Z9D5</accession>
<dbReference type="CDD" id="cd18186">
    <property type="entry name" value="BTB_POZ_ZBTB_KLHL-like"/>
    <property type="match status" value="1"/>
</dbReference>
<dbReference type="PANTHER" id="PTHR45982:SF4">
    <property type="entry name" value="PHR DOMAIN-CONTAINING PROTEIN"/>
    <property type="match status" value="1"/>
</dbReference>
<evidence type="ECO:0000313" key="5">
    <source>
        <dbReference type="Proteomes" id="UP001150062"/>
    </source>
</evidence>
<dbReference type="PROSITE" id="PS50012">
    <property type="entry name" value="RCC1_3"/>
    <property type="match status" value="2"/>
</dbReference>
<protein>
    <submittedName>
        <fullName evidence="4">Claret</fullName>
    </submittedName>
</protein>
<dbReference type="SUPFAM" id="SSF50985">
    <property type="entry name" value="RCC1/BLIP-II"/>
    <property type="match status" value="2"/>
</dbReference>
<feature type="compositionally biased region" description="Acidic residues" evidence="2">
    <location>
        <begin position="476"/>
        <end position="495"/>
    </location>
</feature>
<evidence type="ECO:0000256" key="2">
    <source>
        <dbReference type="SAM" id="MobiDB-lite"/>
    </source>
</evidence>
<reference evidence="4" key="1">
    <citation type="submission" date="2022-08" db="EMBL/GenBank/DDBJ databases">
        <title>Novel sulfate-reducing endosymbionts in the free-living metamonad Anaeramoeba.</title>
        <authorList>
            <person name="Jerlstrom-Hultqvist J."/>
            <person name="Cepicka I."/>
            <person name="Gallot-Lavallee L."/>
            <person name="Salas-Leiva D."/>
            <person name="Curtis B.A."/>
            <person name="Zahonova K."/>
            <person name="Pipaliya S."/>
            <person name="Dacks J."/>
            <person name="Roger A.J."/>
        </authorList>
    </citation>
    <scope>NUCLEOTIDE SEQUENCE</scope>
    <source>
        <strain evidence="4">Schooner1</strain>
    </source>
</reference>
<dbReference type="PROSITE" id="PS50097">
    <property type="entry name" value="BTB"/>
    <property type="match status" value="1"/>
</dbReference>
<dbReference type="InterPro" id="IPR000408">
    <property type="entry name" value="Reg_chr_condens"/>
</dbReference>
<dbReference type="Proteomes" id="UP001150062">
    <property type="component" value="Unassembled WGS sequence"/>
</dbReference>
<evidence type="ECO:0000313" key="4">
    <source>
        <dbReference type="EMBL" id="KAJ6253492.1"/>
    </source>
</evidence>
<feature type="region of interest" description="Disordered" evidence="2">
    <location>
        <begin position="474"/>
        <end position="495"/>
    </location>
</feature>
<dbReference type="Pfam" id="PF00651">
    <property type="entry name" value="BTB"/>
    <property type="match status" value="1"/>
</dbReference>
<evidence type="ECO:0000256" key="1">
    <source>
        <dbReference type="PROSITE-ProRule" id="PRU00235"/>
    </source>
</evidence>